<accession>A0AC60P5D7</accession>
<name>A0AC60P5D7_IXOPE</name>
<sequence>VVVVRVLRVHEHARLHVQAAATFCCPVDCSAAITVYRHSLTSSLCRAAPIQTLLLIPRLTAVVDGAVELQCNLSVPASNHDKDNVTLVLWSKSDVHGPLYSVDARNTPLERAKHFPSPELAGRYEFNTSTYPAVLRIDPVRLEDAGEFKCRVDFRWARTHTFVMALQVIGTPVPAVTWWRDTVPLDGAYSNVSEGVARNRLFIPKLERSDARATIGCQAANTNLTLPVYTSVTIDMNLRPLDVKISSAREPLVSGHRVELTCQSRGALPAARITWWKGTEQLIRTVEKVDASGNVTSNTLIFVPGAEDHERLLTCKADNPQLAGSTIEDAMFLSVIYVPKLSLSVSSGHKSGAILEGSDVALECVVRANPPVRDVWWKHDGRLLDHRRDAGPDLVFGNHSLKLLRIARAMRGLYQCLASNSQGQGESNELQIQVK</sequence>
<gene>
    <name evidence="1" type="ORF">HPB47_008197</name>
</gene>
<feature type="non-terminal residue" evidence="1">
    <location>
        <position position="1"/>
    </location>
</feature>
<protein>
    <submittedName>
        <fullName evidence="1">Uncharacterized protein</fullName>
    </submittedName>
</protein>
<dbReference type="Proteomes" id="UP000805193">
    <property type="component" value="Unassembled WGS sequence"/>
</dbReference>
<evidence type="ECO:0000313" key="2">
    <source>
        <dbReference type="Proteomes" id="UP000805193"/>
    </source>
</evidence>
<reference evidence="1 2" key="1">
    <citation type="journal article" date="2020" name="Cell">
        <title>Large-Scale Comparative Analyses of Tick Genomes Elucidate Their Genetic Diversity and Vector Capacities.</title>
        <authorList>
            <consortium name="Tick Genome and Microbiome Consortium (TIGMIC)"/>
            <person name="Jia N."/>
            <person name="Wang J."/>
            <person name="Shi W."/>
            <person name="Du L."/>
            <person name="Sun Y."/>
            <person name="Zhan W."/>
            <person name="Jiang J.F."/>
            <person name="Wang Q."/>
            <person name="Zhang B."/>
            <person name="Ji P."/>
            <person name="Bell-Sakyi L."/>
            <person name="Cui X.M."/>
            <person name="Yuan T.T."/>
            <person name="Jiang B.G."/>
            <person name="Yang W.F."/>
            <person name="Lam T.T."/>
            <person name="Chang Q.C."/>
            <person name="Ding S.J."/>
            <person name="Wang X.J."/>
            <person name="Zhu J.G."/>
            <person name="Ruan X.D."/>
            <person name="Zhao L."/>
            <person name="Wei J.T."/>
            <person name="Ye R.Z."/>
            <person name="Que T.C."/>
            <person name="Du C.H."/>
            <person name="Zhou Y.H."/>
            <person name="Cheng J.X."/>
            <person name="Dai P.F."/>
            <person name="Guo W.B."/>
            <person name="Han X.H."/>
            <person name="Huang E.J."/>
            <person name="Li L.F."/>
            <person name="Wei W."/>
            <person name="Gao Y.C."/>
            <person name="Liu J.Z."/>
            <person name="Shao H.Z."/>
            <person name="Wang X."/>
            <person name="Wang C.C."/>
            <person name="Yang T.C."/>
            <person name="Huo Q.B."/>
            <person name="Li W."/>
            <person name="Chen H.Y."/>
            <person name="Chen S.E."/>
            <person name="Zhou L.G."/>
            <person name="Ni X.B."/>
            <person name="Tian J.H."/>
            <person name="Sheng Y."/>
            <person name="Liu T."/>
            <person name="Pan Y.S."/>
            <person name="Xia L.Y."/>
            <person name="Li J."/>
            <person name="Zhao F."/>
            <person name="Cao W.C."/>
        </authorList>
    </citation>
    <scope>NUCLEOTIDE SEQUENCE [LARGE SCALE GENOMIC DNA]</scope>
    <source>
        <strain evidence="1">Iper-2018</strain>
    </source>
</reference>
<comment type="caution">
    <text evidence="1">The sequence shown here is derived from an EMBL/GenBank/DDBJ whole genome shotgun (WGS) entry which is preliminary data.</text>
</comment>
<organism evidence="1 2">
    <name type="scientific">Ixodes persulcatus</name>
    <name type="common">Taiga tick</name>
    <dbReference type="NCBI Taxonomy" id="34615"/>
    <lineage>
        <taxon>Eukaryota</taxon>
        <taxon>Metazoa</taxon>
        <taxon>Ecdysozoa</taxon>
        <taxon>Arthropoda</taxon>
        <taxon>Chelicerata</taxon>
        <taxon>Arachnida</taxon>
        <taxon>Acari</taxon>
        <taxon>Parasitiformes</taxon>
        <taxon>Ixodida</taxon>
        <taxon>Ixodoidea</taxon>
        <taxon>Ixodidae</taxon>
        <taxon>Ixodinae</taxon>
        <taxon>Ixodes</taxon>
    </lineage>
</organism>
<dbReference type="EMBL" id="JABSTQ010011158">
    <property type="protein sequence ID" value="KAG0414654.1"/>
    <property type="molecule type" value="Genomic_DNA"/>
</dbReference>
<feature type="non-terminal residue" evidence="1">
    <location>
        <position position="435"/>
    </location>
</feature>
<proteinExistence type="predicted"/>
<evidence type="ECO:0000313" key="1">
    <source>
        <dbReference type="EMBL" id="KAG0414654.1"/>
    </source>
</evidence>
<keyword evidence="2" id="KW-1185">Reference proteome</keyword>